<dbReference type="PANTHER" id="PTHR30250">
    <property type="entry name" value="PST FAMILY PREDICTED COLANIC ACID TRANSPORTER"/>
    <property type="match status" value="1"/>
</dbReference>
<organism evidence="7 8">
    <name type="scientific">Nocardioides bigeumensis</name>
    <dbReference type="NCBI Taxonomy" id="433657"/>
    <lineage>
        <taxon>Bacteria</taxon>
        <taxon>Bacillati</taxon>
        <taxon>Actinomycetota</taxon>
        <taxon>Actinomycetes</taxon>
        <taxon>Propionibacteriales</taxon>
        <taxon>Nocardioidaceae</taxon>
        <taxon>Nocardioides</taxon>
    </lineage>
</organism>
<feature type="transmembrane region" description="Helical" evidence="6">
    <location>
        <begin position="75"/>
        <end position="98"/>
    </location>
</feature>
<feature type="transmembrane region" description="Helical" evidence="6">
    <location>
        <begin position="357"/>
        <end position="378"/>
    </location>
</feature>
<feature type="transmembrane region" description="Helical" evidence="6">
    <location>
        <begin position="118"/>
        <end position="141"/>
    </location>
</feature>
<dbReference type="Proteomes" id="UP001500575">
    <property type="component" value="Unassembled WGS sequence"/>
</dbReference>
<gene>
    <name evidence="7" type="ORF">GCM10009843_07390</name>
</gene>
<feature type="transmembrane region" description="Helical" evidence="6">
    <location>
        <begin position="239"/>
        <end position="261"/>
    </location>
</feature>
<comment type="caution">
    <text evidence="7">The sequence shown here is derived from an EMBL/GenBank/DDBJ whole genome shotgun (WGS) entry which is preliminary data.</text>
</comment>
<feature type="transmembrane region" description="Helical" evidence="6">
    <location>
        <begin position="473"/>
        <end position="491"/>
    </location>
</feature>
<accession>A0ABN2XUA0</accession>
<dbReference type="InterPro" id="IPR050833">
    <property type="entry name" value="Poly_Biosynth_Transport"/>
</dbReference>
<protein>
    <recommendedName>
        <fullName evidence="9">Lipopolysaccharide biosynthesis protein</fullName>
    </recommendedName>
</protein>
<keyword evidence="4 6" id="KW-1133">Transmembrane helix</keyword>
<feature type="transmembrane region" description="Helical" evidence="6">
    <location>
        <begin position="385"/>
        <end position="407"/>
    </location>
</feature>
<keyword evidence="3 6" id="KW-0812">Transmembrane</keyword>
<evidence type="ECO:0000256" key="4">
    <source>
        <dbReference type="ARBA" id="ARBA00022989"/>
    </source>
</evidence>
<feature type="transmembrane region" description="Helical" evidence="6">
    <location>
        <begin position="153"/>
        <end position="175"/>
    </location>
</feature>
<keyword evidence="8" id="KW-1185">Reference proteome</keyword>
<reference evidence="7 8" key="1">
    <citation type="journal article" date="2019" name="Int. J. Syst. Evol. Microbiol.">
        <title>The Global Catalogue of Microorganisms (GCM) 10K type strain sequencing project: providing services to taxonomists for standard genome sequencing and annotation.</title>
        <authorList>
            <consortium name="The Broad Institute Genomics Platform"/>
            <consortium name="The Broad Institute Genome Sequencing Center for Infectious Disease"/>
            <person name="Wu L."/>
            <person name="Ma J."/>
        </authorList>
    </citation>
    <scope>NUCLEOTIDE SEQUENCE [LARGE SCALE GENOMIC DNA]</scope>
    <source>
        <strain evidence="7 8">JCM 16021</strain>
    </source>
</reference>
<dbReference type="PANTHER" id="PTHR30250:SF11">
    <property type="entry name" value="O-ANTIGEN TRANSPORTER-RELATED"/>
    <property type="match status" value="1"/>
</dbReference>
<feature type="transmembrane region" description="Helical" evidence="6">
    <location>
        <begin position="187"/>
        <end position="218"/>
    </location>
</feature>
<feature type="transmembrane region" description="Helical" evidence="6">
    <location>
        <begin position="273"/>
        <end position="299"/>
    </location>
</feature>
<evidence type="ECO:0000256" key="3">
    <source>
        <dbReference type="ARBA" id="ARBA00022692"/>
    </source>
</evidence>
<feature type="transmembrane region" description="Helical" evidence="6">
    <location>
        <begin position="413"/>
        <end position="432"/>
    </location>
</feature>
<feature type="transmembrane region" description="Helical" evidence="6">
    <location>
        <begin position="40"/>
        <end position="63"/>
    </location>
</feature>
<proteinExistence type="predicted"/>
<keyword evidence="2" id="KW-1003">Cell membrane</keyword>
<name>A0ABN2XUA0_9ACTN</name>
<evidence type="ECO:0000256" key="2">
    <source>
        <dbReference type="ARBA" id="ARBA00022475"/>
    </source>
</evidence>
<feature type="transmembrane region" description="Helical" evidence="6">
    <location>
        <begin position="444"/>
        <end position="461"/>
    </location>
</feature>
<evidence type="ECO:0000313" key="8">
    <source>
        <dbReference type="Proteomes" id="UP001500575"/>
    </source>
</evidence>
<evidence type="ECO:0000256" key="6">
    <source>
        <dbReference type="SAM" id="Phobius"/>
    </source>
</evidence>
<evidence type="ECO:0008006" key="9">
    <source>
        <dbReference type="Google" id="ProtNLM"/>
    </source>
</evidence>
<comment type="subcellular location">
    <subcellularLocation>
        <location evidence="1">Cell membrane</location>
        <topology evidence="1">Multi-pass membrane protein</topology>
    </subcellularLocation>
</comment>
<sequence>MPAEGYDEQVGRASRPARRSGLVARLDLTADPQLSPVPNVVLSFTGVVAQGVVRLIYSLLIAANFGPAVLGDVNSLIALVMFAAMLWPTAVAIAASKYVALARGAGDDERVDAVATHLAWKIAITSAALAVATAIVAVLLLSASAVDTALSSLLVVTYSAYGYVRGVGYGAAQIARATVLDLVSSSIAILGLVAVLAAGYDALVLLPLAVGYGVYAACNWPRLGGAQLSEDVVREIRSFTAYGVLGVLAGTGLSQMAMLMARVALGASDAGQLAAALSLATPTAMLGSAIALVFSPALARLVGRGESATATHHTDLATRALNSVMVACFGVLILMSDELIVLLYPPGYEEAASLLPLLLAAGLLPSVATGVVAHLLVAHPGGQRIFAACNVAALVAAVTVSGCLLATLGGLWAVAIGYLVGGLLVGSLPLVIVWRREGFAWGEVIAKMAVGSALVSFGLCLERTTLTSTTEGLAVSAAFLALWLVACRRDLARAYPYLTRRGG</sequence>
<evidence type="ECO:0000313" key="7">
    <source>
        <dbReference type="EMBL" id="GAA2116842.1"/>
    </source>
</evidence>
<feature type="transmembrane region" description="Helical" evidence="6">
    <location>
        <begin position="320"/>
        <end position="345"/>
    </location>
</feature>
<dbReference type="EMBL" id="BAAAQQ010000002">
    <property type="protein sequence ID" value="GAA2116842.1"/>
    <property type="molecule type" value="Genomic_DNA"/>
</dbReference>
<evidence type="ECO:0000256" key="5">
    <source>
        <dbReference type="ARBA" id="ARBA00023136"/>
    </source>
</evidence>
<keyword evidence="5 6" id="KW-0472">Membrane</keyword>
<evidence type="ECO:0000256" key="1">
    <source>
        <dbReference type="ARBA" id="ARBA00004651"/>
    </source>
</evidence>